<evidence type="ECO:0000256" key="1">
    <source>
        <dbReference type="SAM" id="MobiDB-lite"/>
    </source>
</evidence>
<gene>
    <name evidence="2" type="ORF">NDU88_008293</name>
</gene>
<organism evidence="2 3">
    <name type="scientific">Pleurodeles waltl</name>
    <name type="common">Iberian ribbed newt</name>
    <dbReference type="NCBI Taxonomy" id="8319"/>
    <lineage>
        <taxon>Eukaryota</taxon>
        <taxon>Metazoa</taxon>
        <taxon>Chordata</taxon>
        <taxon>Craniata</taxon>
        <taxon>Vertebrata</taxon>
        <taxon>Euteleostomi</taxon>
        <taxon>Amphibia</taxon>
        <taxon>Batrachia</taxon>
        <taxon>Caudata</taxon>
        <taxon>Salamandroidea</taxon>
        <taxon>Salamandridae</taxon>
        <taxon>Pleurodelinae</taxon>
        <taxon>Pleurodeles</taxon>
    </lineage>
</organism>
<reference evidence="2" key="1">
    <citation type="journal article" date="2022" name="bioRxiv">
        <title>Sequencing and chromosome-scale assembly of the giantPleurodeles waltlgenome.</title>
        <authorList>
            <person name="Brown T."/>
            <person name="Elewa A."/>
            <person name="Iarovenko S."/>
            <person name="Subramanian E."/>
            <person name="Araus A.J."/>
            <person name="Petzold A."/>
            <person name="Susuki M."/>
            <person name="Suzuki K.-i.T."/>
            <person name="Hayashi T."/>
            <person name="Toyoda A."/>
            <person name="Oliveira C."/>
            <person name="Osipova E."/>
            <person name="Leigh N.D."/>
            <person name="Simon A."/>
            <person name="Yun M.H."/>
        </authorList>
    </citation>
    <scope>NUCLEOTIDE SEQUENCE</scope>
    <source>
        <strain evidence="2">20211129_DDA</strain>
        <tissue evidence="2">Liver</tissue>
    </source>
</reference>
<dbReference type="EMBL" id="JANPWB010000009">
    <property type="protein sequence ID" value="KAJ1155564.1"/>
    <property type="molecule type" value="Genomic_DNA"/>
</dbReference>
<sequence>MGPCPPKVRRKSGEAAIGIAPGGPHRCPGQEEWPERRKRTSSALRLEVARVTVGNGCSGDGLGRPKYDGLQGLRMP</sequence>
<evidence type="ECO:0000313" key="3">
    <source>
        <dbReference type="Proteomes" id="UP001066276"/>
    </source>
</evidence>
<comment type="caution">
    <text evidence="2">The sequence shown here is derived from an EMBL/GenBank/DDBJ whole genome shotgun (WGS) entry which is preliminary data.</text>
</comment>
<evidence type="ECO:0000313" key="2">
    <source>
        <dbReference type="EMBL" id="KAJ1155564.1"/>
    </source>
</evidence>
<accession>A0AAV7RRX2</accession>
<protein>
    <submittedName>
        <fullName evidence="2">Uncharacterized protein</fullName>
    </submittedName>
</protein>
<dbReference type="AlphaFoldDB" id="A0AAV7RRX2"/>
<dbReference type="Proteomes" id="UP001066276">
    <property type="component" value="Chromosome 5"/>
</dbReference>
<feature type="region of interest" description="Disordered" evidence="1">
    <location>
        <begin position="1"/>
        <end position="36"/>
    </location>
</feature>
<name>A0AAV7RRX2_PLEWA</name>
<keyword evidence="3" id="KW-1185">Reference proteome</keyword>
<proteinExistence type="predicted"/>
<feature type="compositionally biased region" description="Low complexity" evidence="1">
    <location>
        <begin position="15"/>
        <end position="24"/>
    </location>
</feature>